<dbReference type="InterPro" id="IPR009056">
    <property type="entry name" value="Cyt_c-like_dom"/>
</dbReference>
<keyword evidence="2 6" id="KW-0349">Heme</keyword>
<dbReference type="PANTHER" id="PTHR35008:SF8">
    <property type="entry name" value="ALCOHOL DEHYDROGENASE CYTOCHROME C SUBUNIT"/>
    <property type="match status" value="1"/>
</dbReference>
<dbReference type="SUPFAM" id="SSF46626">
    <property type="entry name" value="Cytochrome c"/>
    <property type="match status" value="1"/>
</dbReference>
<gene>
    <name evidence="9" type="ORF">ACPOL_4004</name>
</gene>
<keyword evidence="4" id="KW-0249">Electron transport</keyword>
<keyword evidence="3 6" id="KW-0479">Metal-binding</keyword>
<evidence type="ECO:0000256" key="7">
    <source>
        <dbReference type="SAM" id="SignalP"/>
    </source>
</evidence>
<protein>
    <recommendedName>
        <fullName evidence="8">Cytochrome c domain-containing protein</fullName>
    </recommendedName>
</protein>
<evidence type="ECO:0000256" key="2">
    <source>
        <dbReference type="ARBA" id="ARBA00022617"/>
    </source>
</evidence>
<keyword evidence="10" id="KW-1185">Reference proteome</keyword>
<dbReference type="GO" id="GO:0009055">
    <property type="term" value="F:electron transfer activity"/>
    <property type="evidence" value="ECO:0007669"/>
    <property type="project" value="InterPro"/>
</dbReference>
<feature type="domain" description="Cytochrome c" evidence="8">
    <location>
        <begin position="22"/>
        <end position="105"/>
    </location>
</feature>
<dbReference type="GO" id="GO:0005506">
    <property type="term" value="F:iron ion binding"/>
    <property type="evidence" value="ECO:0007669"/>
    <property type="project" value="InterPro"/>
</dbReference>
<dbReference type="InterPro" id="IPR051459">
    <property type="entry name" value="Cytochrome_c-type_DH"/>
</dbReference>
<evidence type="ECO:0000256" key="1">
    <source>
        <dbReference type="ARBA" id="ARBA00022448"/>
    </source>
</evidence>
<dbReference type="EMBL" id="CP030840">
    <property type="protein sequence ID" value="AXC13283.1"/>
    <property type="molecule type" value="Genomic_DNA"/>
</dbReference>
<dbReference type="Proteomes" id="UP000253606">
    <property type="component" value="Chromosome"/>
</dbReference>
<reference evidence="9 10" key="1">
    <citation type="journal article" date="2018" name="Front. Microbiol.">
        <title>Hydrolytic Capabilities as a Key to Environmental Success: Chitinolytic and Cellulolytic Acidobacteria From Acidic Sub-arctic Soils and Boreal Peatlands.</title>
        <authorList>
            <person name="Belova S.E."/>
            <person name="Ravin N.V."/>
            <person name="Pankratov T.A."/>
            <person name="Rakitin A.L."/>
            <person name="Ivanova A.A."/>
            <person name="Beletsky A.V."/>
            <person name="Mardanov A.V."/>
            <person name="Sinninghe Damste J.S."/>
            <person name="Dedysh S.N."/>
        </authorList>
    </citation>
    <scope>NUCLEOTIDE SEQUENCE [LARGE SCALE GENOMIC DNA]</scope>
    <source>
        <strain evidence="9 10">SBC82</strain>
    </source>
</reference>
<evidence type="ECO:0000313" key="10">
    <source>
        <dbReference type="Proteomes" id="UP000253606"/>
    </source>
</evidence>
<evidence type="ECO:0000256" key="5">
    <source>
        <dbReference type="ARBA" id="ARBA00023004"/>
    </source>
</evidence>
<dbReference type="InterPro" id="IPR036909">
    <property type="entry name" value="Cyt_c-like_dom_sf"/>
</dbReference>
<name>A0A2Z5G275_9BACT</name>
<proteinExistence type="predicted"/>
<feature type="signal peptide" evidence="7">
    <location>
        <begin position="1"/>
        <end position="23"/>
    </location>
</feature>
<keyword evidence="7" id="KW-0732">Signal</keyword>
<keyword evidence="5 6" id="KW-0408">Iron</keyword>
<dbReference type="Gene3D" id="1.10.760.10">
    <property type="entry name" value="Cytochrome c-like domain"/>
    <property type="match status" value="1"/>
</dbReference>
<sequence length="106" mass="10850">MRNRTIAAVICAMALSTAASVLAQDSGAATYKSKCAMCHGADGLGATPAGKAMKAIPFNSPDLVKATDADLVSATKNGKGKMPAYAGKLSDAQITEVVSYIRTLQK</sequence>
<keyword evidence="1" id="KW-0813">Transport</keyword>
<dbReference type="PROSITE" id="PS51007">
    <property type="entry name" value="CYTC"/>
    <property type="match status" value="1"/>
</dbReference>
<dbReference type="RefSeq" id="WP_114208315.1">
    <property type="nucleotide sequence ID" value="NZ_CP030840.1"/>
</dbReference>
<dbReference type="PRINTS" id="PR00605">
    <property type="entry name" value="CYTCHROMECIC"/>
</dbReference>
<feature type="chain" id="PRO_5016428493" description="Cytochrome c domain-containing protein" evidence="7">
    <location>
        <begin position="24"/>
        <end position="106"/>
    </location>
</feature>
<evidence type="ECO:0000259" key="8">
    <source>
        <dbReference type="PROSITE" id="PS51007"/>
    </source>
</evidence>
<dbReference type="GO" id="GO:0020037">
    <property type="term" value="F:heme binding"/>
    <property type="evidence" value="ECO:0007669"/>
    <property type="project" value="InterPro"/>
</dbReference>
<evidence type="ECO:0000256" key="3">
    <source>
        <dbReference type="ARBA" id="ARBA00022723"/>
    </source>
</evidence>
<dbReference type="AlphaFoldDB" id="A0A2Z5G275"/>
<dbReference type="KEGG" id="abas:ACPOL_4004"/>
<dbReference type="PANTHER" id="PTHR35008">
    <property type="entry name" value="BLL4482 PROTEIN-RELATED"/>
    <property type="match status" value="1"/>
</dbReference>
<organism evidence="9 10">
    <name type="scientific">Acidisarcina polymorpha</name>
    <dbReference type="NCBI Taxonomy" id="2211140"/>
    <lineage>
        <taxon>Bacteria</taxon>
        <taxon>Pseudomonadati</taxon>
        <taxon>Acidobacteriota</taxon>
        <taxon>Terriglobia</taxon>
        <taxon>Terriglobales</taxon>
        <taxon>Acidobacteriaceae</taxon>
        <taxon>Acidisarcina</taxon>
    </lineage>
</organism>
<dbReference type="OrthoDB" id="123252at2"/>
<dbReference type="InterPro" id="IPR008168">
    <property type="entry name" value="Cyt_C_IC"/>
</dbReference>
<evidence type="ECO:0000313" key="9">
    <source>
        <dbReference type="EMBL" id="AXC13283.1"/>
    </source>
</evidence>
<evidence type="ECO:0000256" key="6">
    <source>
        <dbReference type="PROSITE-ProRule" id="PRU00433"/>
    </source>
</evidence>
<evidence type="ECO:0000256" key="4">
    <source>
        <dbReference type="ARBA" id="ARBA00022982"/>
    </source>
</evidence>
<dbReference type="Pfam" id="PF13442">
    <property type="entry name" value="Cytochrome_CBB3"/>
    <property type="match status" value="1"/>
</dbReference>
<accession>A0A2Z5G275</accession>